<dbReference type="GO" id="GO:0005886">
    <property type="term" value="C:plasma membrane"/>
    <property type="evidence" value="ECO:0007669"/>
    <property type="project" value="UniProtKB-SubCell"/>
</dbReference>
<dbReference type="PROSITE" id="PS01035">
    <property type="entry name" value="PTS_EIIB_TYPE_1_CYS"/>
    <property type="match status" value="1"/>
</dbReference>
<protein>
    <submittedName>
        <fullName evidence="15">PTS maltose transporter subunit IICB</fullName>
    </submittedName>
</protein>
<dbReference type="EMBL" id="BSDY01000037">
    <property type="protein sequence ID" value="GLI58165.1"/>
    <property type="molecule type" value="Genomic_DNA"/>
</dbReference>
<gene>
    <name evidence="15" type="ORF">PM10SUCC1_36790</name>
</gene>
<dbReference type="GO" id="GO:0090563">
    <property type="term" value="F:protein-phosphocysteine-sugar phosphotransferase activity"/>
    <property type="evidence" value="ECO:0007669"/>
    <property type="project" value="TreeGrafter"/>
</dbReference>
<feature type="transmembrane region" description="Helical" evidence="12">
    <location>
        <begin position="91"/>
        <end position="110"/>
    </location>
</feature>
<dbReference type="InterPro" id="IPR003352">
    <property type="entry name" value="PTS_EIIC"/>
</dbReference>
<dbReference type="PANTHER" id="PTHR30009:SF24">
    <property type="entry name" value="PTS SYSTEM, IIBC COMPONENT"/>
    <property type="match status" value="1"/>
</dbReference>
<dbReference type="InterPro" id="IPR013013">
    <property type="entry name" value="PTS_EIIC_1"/>
</dbReference>
<feature type="transmembrane region" description="Helical" evidence="12">
    <location>
        <begin position="173"/>
        <end position="193"/>
    </location>
</feature>
<keyword evidence="3" id="KW-1003">Cell membrane</keyword>
<dbReference type="Pfam" id="PF02378">
    <property type="entry name" value="PTS_EIIC"/>
    <property type="match status" value="1"/>
</dbReference>
<dbReference type="GO" id="GO:0016301">
    <property type="term" value="F:kinase activity"/>
    <property type="evidence" value="ECO:0007669"/>
    <property type="project" value="UniProtKB-KW"/>
</dbReference>
<dbReference type="SUPFAM" id="SSF55604">
    <property type="entry name" value="Glucose permease domain IIB"/>
    <property type="match status" value="1"/>
</dbReference>
<dbReference type="PROSITE" id="PS51098">
    <property type="entry name" value="PTS_EIIB_TYPE_1"/>
    <property type="match status" value="1"/>
</dbReference>
<dbReference type="InterPro" id="IPR001996">
    <property type="entry name" value="PTS_IIB_1"/>
</dbReference>
<dbReference type="AlphaFoldDB" id="A0A9W6GPQ4"/>
<feature type="transmembrane region" description="Helical" evidence="12">
    <location>
        <begin position="386"/>
        <end position="405"/>
    </location>
</feature>
<evidence type="ECO:0000256" key="8">
    <source>
        <dbReference type="ARBA" id="ARBA00022777"/>
    </source>
</evidence>
<keyword evidence="6" id="KW-0598">Phosphotransferase system</keyword>
<dbReference type="GO" id="GO:0008982">
    <property type="term" value="F:protein-N(PI)-phosphohistidine-sugar phosphotransferase activity"/>
    <property type="evidence" value="ECO:0007669"/>
    <property type="project" value="InterPro"/>
</dbReference>
<feature type="transmembrane region" description="Helical" evidence="12">
    <location>
        <begin position="199"/>
        <end position="219"/>
    </location>
</feature>
<dbReference type="InterPro" id="IPR018113">
    <property type="entry name" value="PTrfase_EIIB_Cys"/>
</dbReference>
<dbReference type="Pfam" id="PF00367">
    <property type="entry name" value="PTS_EIIB"/>
    <property type="match status" value="1"/>
</dbReference>
<reference evidence="15" key="1">
    <citation type="submission" date="2022-12" db="EMBL/GenBank/DDBJ databases">
        <title>Reference genome sequencing for broad-spectrum identification of bacterial and archaeal isolates by mass spectrometry.</title>
        <authorList>
            <person name="Sekiguchi Y."/>
            <person name="Tourlousse D.M."/>
        </authorList>
    </citation>
    <scope>NUCLEOTIDE SEQUENCE</scope>
    <source>
        <strain evidence="15">10succ1</strain>
    </source>
</reference>
<comment type="subcellular location">
    <subcellularLocation>
        <location evidence="1">Cell membrane</location>
        <topology evidence="1">Multi-pass membrane protein</topology>
    </subcellularLocation>
</comment>
<evidence type="ECO:0000256" key="5">
    <source>
        <dbReference type="ARBA" id="ARBA00022679"/>
    </source>
</evidence>
<dbReference type="RefSeq" id="WP_281837841.1">
    <property type="nucleotide sequence ID" value="NZ_BSDY01000037.1"/>
</dbReference>
<evidence type="ECO:0000256" key="11">
    <source>
        <dbReference type="PROSITE-ProRule" id="PRU00421"/>
    </source>
</evidence>
<keyword evidence="9 12" id="KW-1133">Transmembrane helix</keyword>
<keyword evidence="8" id="KW-0418">Kinase</keyword>
<evidence type="ECO:0000256" key="1">
    <source>
        <dbReference type="ARBA" id="ARBA00004651"/>
    </source>
</evidence>
<keyword evidence="10 12" id="KW-0472">Membrane</keyword>
<sequence>MKKLIISKLEKFGRAFLIPVSILPFAGIILGIGNGFTSDGIVNALPLLQVPLISFIFGIFKVVGRAVFSNLPFIFAVGLAVGLSKKEKGTAALSATLGYFVFLYTMNYVLGARGLLVDGNLEAAGQKMVLGVQVYDVNVFGGIIISILAYYATKHFMGIKLSPAFAFFEGPRFVPLVVMMYSIVAGAGAAVIWPGIAGLITKVSIFLTSLGAFGSFFYGMLERLLIPFGLHHALNSMMKFTELGGTATVGGTTYYGFVNIFAGTLSTAGEVFTREMTQFYAGQFIVKIFGLTGAAFAMYKTSYLQHRKKTASVLIAASIASVLTGITEPLEFTFLFIAPTLYLIHAFLAGTAFFVMYITGTVAFGIQGAGLINFILYNVLNSGRVSWMGTLWIGPLYFILYYFIFKFMILKYDYKTPGRSEEMTGLASKKEAREKYGIKTQSSSMTPNKGAIKSERAARLIEVHGGKDNIVDVDACITRLRIDVKDKTIVKKEVITSELGAMGVTESGMQIQSIYGGEAKDYKVLIREELDMEI</sequence>
<evidence type="ECO:0000313" key="15">
    <source>
        <dbReference type="EMBL" id="GLI58165.1"/>
    </source>
</evidence>
<evidence type="ECO:0000313" key="16">
    <source>
        <dbReference type="Proteomes" id="UP001144471"/>
    </source>
</evidence>
<comment type="caution">
    <text evidence="15">The sequence shown here is derived from an EMBL/GenBank/DDBJ whole genome shotgun (WGS) entry which is preliminary data.</text>
</comment>
<dbReference type="GO" id="GO:0009401">
    <property type="term" value="P:phosphoenolpyruvate-dependent sugar phosphotransferase system"/>
    <property type="evidence" value="ECO:0007669"/>
    <property type="project" value="UniProtKB-KW"/>
</dbReference>
<feature type="domain" description="PTS EIIC type-1" evidence="14">
    <location>
        <begin position="3"/>
        <end position="421"/>
    </location>
</feature>
<evidence type="ECO:0000256" key="9">
    <source>
        <dbReference type="ARBA" id="ARBA00022989"/>
    </source>
</evidence>
<evidence type="ECO:0000256" key="2">
    <source>
        <dbReference type="ARBA" id="ARBA00022448"/>
    </source>
</evidence>
<evidence type="ECO:0000256" key="4">
    <source>
        <dbReference type="ARBA" id="ARBA00022597"/>
    </source>
</evidence>
<organism evidence="15 16">
    <name type="scientific">Propionigenium maris DSM 9537</name>
    <dbReference type="NCBI Taxonomy" id="1123000"/>
    <lineage>
        <taxon>Bacteria</taxon>
        <taxon>Fusobacteriati</taxon>
        <taxon>Fusobacteriota</taxon>
        <taxon>Fusobacteriia</taxon>
        <taxon>Fusobacteriales</taxon>
        <taxon>Fusobacteriaceae</taxon>
        <taxon>Propionigenium</taxon>
    </lineage>
</organism>
<feature type="transmembrane region" description="Helical" evidence="12">
    <location>
        <begin position="311"/>
        <end position="327"/>
    </location>
</feature>
<dbReference type="Gene3D" id="3.30.1360.60">
    <property type="entry name" value="Glucose permease domain IIB"/>
    <property type="match status" value="1"/>
</dbReference>
<dbReference type="PANTHER" id="PTHR30009">
    <property type="entry name" value="CYTOCHROME C-TYPE SYNTHESIS PROTEIN AND PTS TRANSMEMBRANE COMPONENT"/>
    <property type="match status" value="1"/>
</dbReference>
<dbReference type="PROSITE" id="PS51103">
    <property type="entry name" value="PTS_EIIC_TYPE_1"/>
    <property type="match status" value="1"/>
</dbReference>
<dbReference type="Proteomes" id="UP001144471">
    <property type="component" value="Unassembled WGS sequence"/>
</dbReference>
<dbReference type="InterPro" id="IPR036878">
    <property type="entry name" value="Glu_permease_IIB"/>
</dbReference>
<feature type="transmembrane region" description="Helical" evidence="12">
    <location>
        <begin position="52"/>
        <end position="79"/>
    </location>
</feature>
<feature type="transmembrane region" description="Helical" evidence="12">
    <location>
        <begin position="240"/>
        <end position="258"/>
    </location>
</feature>
<keyword evidence="16" id="KW-1185">Reference proteome</keyword>
<feature type="transmembrane region" description="Helical" evidence="12">
    <location>
        <begin position="333"/>
        <end position="355"/>
    </location>
</feature>
<proteinExistence type="predicted"/>
<keyword evidence="5" id="KW-0808">Transferase</keyword>
<evidence type="ECO:0000256" key="10">
    <source>
        <dbReference type="ARBA" id="ARBA00023136"/>
    </source>
</evidence>
<feature type="transmembrane region" description="Helical" evidence="12">
    <location>
        <begin position="278"/>
        <end position="299"/>
    </location>
</feature>
<feature type="transmembrane region" description="Helical" evidence="12">
    <location>
        <begin position="12"/>
        <end position="32"/>
    </location>
</feature>
<evidence type="ECO:0000259" key="13">
    <source>
        <dbReference type="PROSITE" id="PS51098"/>
    </source>
</evidence>
<dbReference type="NCBIfam" id="TIGR00826">
    <property type="entry name" value="EIIB_glc"/>
    <property type="match status" value="1"/>
</dbReference>
<dbReference type="InterPro" id="IPR050429">
    <property type="entry name" value="PTS_Glucose_EIICBA"/>
</dbReference>
<keyword evidence="4" id="KW-0762">Sugar transport</keyword>
<evidence type="ECO:0000256" key="6">
    <source>
        <dbReference type="ARBA" id="ARBA00022683"/>
    </source>
</evidence>
<evidence type="ECO:0000256" key="12">
    <source>
        <dbReference type="SAM" id="Phobius"/>
    </source>
</evidence>
<accession>A0A9W6GPQ4</accession>
<evidence type="ECO:0000256" key="7">
    <source>
        <dbReference type="ARBA" id="ARBA00022692"/>
    </source>
</evidence>
<keyword evidence="7 12" id="KW-0812">Transmembrane</keyword>
<feature type="active site" description="Phosphocysteine intermediate; for EIIB activity" evidence="11">
    <location>
        <position position="476"/>
    </location>
</feature>
<name>A0A9W6GPQ4_9FUSO</name>
<dbReference type="CDD" id="cd00212">
    <property type="entry name" value="PTS_IIB_glc"/>
    <property type="match status" value="1"/>
</dbReference>
<feature type="transmembrane region" description="Helical" evidence="12">
    <location>
        <begin position="130"/>
        <end position="152"/>
    </location>
</feature>
<evidence type="ECO:0000256" key="3">
    <source>
        <dbReference type="ARBA" id="ARBA00022475"/>
    </source>
</evidence>
<keyword evidence="2" id="KW-0813">Transport</keyword>
<feature type="domain" description="PTS EIIB type-1" evidence="13">
    <location>
        <begin position="454"/>
        <end position="534"/>
    </location>
</feature>
<evidence type="ECO:0000259" key="14">
    <source>
        <dbReference type="PROSITE" id="PS51103"/>
    </source>
</evidence>